<evidence type="ECO:0000313" key="1">
    <source>
        <dbReference type="EMBL" id="MDQ7248669.1"/>
    </source>
</evidence>
<sequence length="258" mass="27487">MSPPQGSSIRFGIVLALLVHLCPVAYADALQDGTAAFANKDSATALRLLAPLADAGDPIAFCMVTVLQDRAHGRVAYDADGMAATCIAAARGETASAFALAGNYRTGLILERDAAKAASLTRRAAEQGLPVAQKVLGDLYAEGAGVPRDFATACRWWGRAALQGESSEAARNFGKCHLTGTGVPPSETEALTWWLIAKKNARRDQDGLPGWVFQSEADADRLTAALMERLPADEVAEAQRRARLWQPVRADRKTIDGR</sequence>
<organism evidence="1 2">
    <name type="scientific">Dongia sedimenti</name>
    <dbReference type="NCBI Taxonomy" id="3064282"/>
    <lineage>
        <taxon>Bacteria</taxon>
        <taxon>Pseudomonadati</taxon>
        <taxon>Pseudomonadota</taxon>
        <taxon>Alphaproteobacteria</taxon>
        <taxon>Rhodospirillales</taxon>
        <taxon>Dongiaceae</taxon>
        <taxon>Dongia</taxon>
    </lineage>
</organism>
<reference evidence="2" key="1">
    <citation type="submission" date="2023-08" db="EMBL/GenBank/DDBJ databases">
        <title>Rhodospirillaceae gen. nov., a novel taxon isolated from the Yangtze River Yuezi River estuary sludge.</title>
        <authorList>
            <person name="Ruan L."/>
        </authorList>
    </citation>
    <scope>NUCLEOTIDE SEQUENCE [LARGE SCALE GENOMIC DNA]</scope>
    <source>
        <strain evidence="2">R-7</strain>
    </source>
</reference>
<accession>A0ABU0YLR4</accession>
<keyword evidence="2" id="KW-1185">Reference proteome</keyword>
<dbReference type="InterPro" id="IPR050767">
    <property type="entry name" value="Sel1_AlgK"/>
</dbReference>
<dbReference type="InterPro" id="IPR006597">
    <property type="entry name" value="Sel1-like"/>
</dbReference>
<dbReference type="SMART" id="SM00671">
    <property type="entry name" value="SEL1"/>
    <property type="match status" value="3"/>
</dbReference>
<dbReference type="PANTHER" id="PTHR11102">
    <property type="entry name" value="SEL-1-LIKE PROTEIN"/>
    <property type="match status" value="1"/>
</dbReference>
<comment type="caution">
    <text evidence="1">The sequence shown here is derived from an EMBL/GenBank/DDBJ whole genome shotgun (WGS) entry which is preliminary data.</text>
</comment>
<protein>
    <submittedName>
        <fullName evidence="1">Tetratricopeptide repeat protein</fullName>
    </submittedName>
</protein>
<dbReference type="SUPFAM" id="SSF81901">
    <property type="entry name" value="HCP-like"/>
    <property type="match status" value="1"/>
</dbReference>
<dbReference type="PANTHER" id="PTHR11102:SF160">
    <property type="entry name" value="ERAD-ASSOCIATED E3 UBIQUITIN-PROTEIN LIGASE COMPONENT HRD3"/>
    <property type="match status" value="1"/>
</dbReference>
<dbReference type="Proteomes" id="UP001230156">
    <property type="component" value="Unassembled WGS sequence"/>
</dbReference>
<name>A0ABU0YLR4_9PROT</name>
<dbReference type="InterPro" id="IPR011990">
    <property type="entry name" value="TPR-like_helical_dom_sf"/>
</dbReference>
<dbReference type="EMBL" id="JAUYVI010000004">
    <property type="protein sequence ID" value="MDQ7248669.1"/>
    <property type="molecule type" value="Genomic_DNA"/>
</dbReference>
<proteinExistence type="predicted"/>
<dbReference type="RefSeq" id="WP_379956152.1">
    <property type="nucleotide sequence ID" value="NZ_JAUYVI010000004.1"/>
</dbReference>
<dbReference type="Pfam" id="PF08238">
    <property type="entry name" value="Sel1"/>
    <property type="match status" value="3"/>
</dbReference>
<dbReference type="Gene3D" id="1.25.40.10">
    <property type="entry name" value="Tetratricopeptide repeat domain"/>
    <property type="match status" value="1"/>
</dbReference>
<evidence type="ECO:0000313" key="2">
    <source>
        <dbReference type="Proteomes" id="UP001230156"/>
    </source>
</evidence>
<gene>
    <name evidence="1" type="ORF">Q8A70_13370</name>
</gene>